<dbReference type="EMBL" id="QWGE01000002">
    <property type="protein sequence ID" value="RIJ42123.1"/>
    <property type="molecule type" value="Genomic_DNA"/>
</dbReference>
<dbReference type="InterPro" id="IPR000415">
    <property type="entry name" value="Nitroreductase-like"/>
</dbReference>
<dbReference type="PANTHER" id="PTHR23026:SF90">
    <property type="entry name" value="IODOTYROSINE DEIODINASE 1"/>
    <property type="match status" value="1"/>
</dbReference>
<dbReference type="AlphaFoldDB" id="A0A399SHX4"/>
<evidence type="ECO:0000313" key="5">
    <source>
        <dbReference type="EMBL" id="RIJ42123.1"/>
    </source>
</evidence>
<gene>
    <name evidence="5" type="ORF">D1627_08105</name>
</gene>
<feature type="domain" description="Nitroreductase" evidence="4">
    <location>
        <begin position="34"/>
        <end position="201"/>
    </location>
</feature>
<keyword evidence="3" id="KW-0560">Oxidoreductase</keyword>
<sequence>MAPTANPFIPYAPVTFSVSESLERASDFYTFMDQRRSIRDFSDKPVPRNLIQKLILTAASAPSGAHKQPWTFCVISDLALKTQIRAAAEKEEYESYQGRMSQEWLEDLAPLGTDWQKPFLETAPWLIVVFKKAYDVQPDGSKRNNYYVSESVGLACGFLISAIHQAGLVTLTHTPSPMNFLSKLLNRPANERPFLLLPVGYAAENVKVPNLARKSLEEMSVWY</sequence>
<evidence type="ECO:0000313" key="6">
    <source>
        <dbReference type="Proteomes" id="UP000266005"/>
    </source>
</evidence>
<dbReference type="PANTHER" id="PTHR23026">
    <property type="entry name" value="NADPH NITROREDUCTASE"/>
    <property type="match status" value="1"/>
</dbReference>
<organism evidence="5 6">
    <name type="scientific">Pontibacter oryzae</name>
    <dbReference type="NCBI Taxonomy" id="2304593"/>
    <lineage>
        <taxon>Bacteria</taxon>
        <taxon>Pseudomonadati</taxon>
        <taxon>Bacteroidota</taxon>
        <taxon>Cytophagia</taxon>
        <taxon>Cytophagales</taxon>
        <taxon>Hymenobacteraceae</taxon>
        <taxon>Pontibacter</taxon>
    </lineage>
</organism>
<evidence type="ECO:0000259" key="4">
    <source>
        <dbReference type="Pfam" id="PF00881"/>
    </source>
</evidence>
<dbReference type="SUPFAM" id="SSF55469">
    <property type="entry name" value="FMN-dependent nitroreductase-like"/>
    <property type="match status" value="1"/>
</dbReference>
<dbReference type="InterPro" id="IPR050627">
    <property type="entry name" value="Nitroreductase/BluB"/>
</dbReference>
<dbReference type="Pfam" id="PF00881">
    <property type="entry name" value="Nitroreductase"/>
    <property type="match status" value="1"/>
</dbReference>
<name>A0A399SHX4_9BACT</name>
<evidence type="ECO:0000256" key="1">
    <source>
        <dbReference type="ARBA" id="ARBA00022630"/>
    </source>
</evidence>
<comment type="caution">
    <text evidence="5">The sequence shown here is derived from an EMBL/GenBank/DDBJ whole genome shotgun (WGS) entry which is preliminary data.</text>
</comment>
<keyword evidence="2" id="KW-0288">FMN</keyword>
<evidence type="ECO:0000256" key="2">
    <source>
        <dbReference type="ARBA" id="ARBA00022643"/>
    </source>
</evidence>
<proteinExistence type="predicted"/>
<accession>A0A399SHX4</accession>
<dbReference type="Gene3D" id="3.40.109.10">
    <property type="entry name" value="NADH Oxidase"/>
    <property type="match status" value="1"/>
</dbReference>
<evidence type="ECO:0000256" key="3">
    <source>
        <dbReference type="ARBA" id="ARBA00023002"/>
    </source>
</evidence>
<dbReference type="OrthoDB" id="9809288at2"/>
<dbReference type="RefSeq" id="WP_119431866.1">
    <property type="nucleotide sequence ID" value="NZ_QWGE01000002.1"/>
</dbReference>
<protein>
    <submittedName>
        <fullName evidence="5">Nitroreductase family protein</fullName>
    </submittedName>
</protein>
<reference evidence="6" key="1">
    <citation type="submission" date="2018-08" db="EMBL/GenBank/DDBJ databases">
        <title>Mucilaginibacter sp. MYSH2.</title>
        <authorList>
            <person name="Seo T."/>
        </authorList>
    </citation>
    <scope>NUCLEOTIDE SEQUENCE [LARGE SCALE GENOMIC DNA]</scope>
    <source>
        <strain evidence="6">KIRAN</strain>
    </source>
</reference>
<keyword evidence="6" id="KW-1185">Reference proteome</keyword>
<dbReference type="InterPro" id="IPR029479">
    <property type="entry name" value="Nitroreductase"/>
</dbReference>
<dbReference type="GO" id="GO:0016491">
    <property type="term" value="F:oxidoreductase activity"/>
    <property type="evidence" value="ECO:0007669"/>
    <property type="project" value="UniProtKB-KW"/>
</dbReference>
<dbReference type="Proteomes" id="UP000266005">
    <property type="component" value="Unassembled WGS sequence"/>
</dbReference>
<keyword evidence="1" id="KW-0285">Flavoprotein</keyword>
<dbReference type="CDD" id="cd02144">
    <property type="entry name" value="iodotyrosine_dehalogenase"/>
    <property type="match status" value="1"/>
</dbReference>